<feature type="transmembrane region" description="Helical" evidence="7">
    <location>
        <begin position="176"/>
        <end position="195"/>
    </location>
</feature>
<sequence>MTQLSEARRAGSAASGAIVWVVAWTSAIVAVLVTMASAADALQLTGIPDPGAVTTYGLPALQTLGEVAAAITIGAAAFAAFFTPPQSDGTLDVGGYRAIRLAASAAVAWAVCAVLLIPLSLSQVSGQPLSDSLSPAKWGDALSQVADARSWLWTATFALVAAVMARMTLHWGWTVPVLGAGVLSLFPLALAGHSSAGGNHDLATNSLILHVVAASVWMGGLIVVLLYGRTRQVDTALAVRRFSRVAFWCIAVVGLSGVVNALVRVHLDQLFTTTYGRLVLLKVLALAVLGGLGAVHRRTSVTALTRDASDVAPFIRFATVEVVVFAATFGLAVGLSRTPPPPTTGGAELSVPEVELGYRIDHPPTLSRLVGDWRFDLIYGTAAVLLAAVYLRGVLRLRRRGDHWPLGRTVAFLLGCLLLLTATSSGLGRYAPAMFSMHMIAHMLLSMMVPILLVLGAPITLALRALPAAGRDGPPGPREWIVAAVHSPVARFLTHPLVASALFVGSFYVLYLGGVFGGVVTYHAAHLAMNLHFLVTGYLFYWVVIGIDPAPRKVAPVVKVAMVFGSLPFHAFFGVTLMSMSTVIADGYYRTLHLPWSIDLLSDQRTGGGIAWAAGEVPLVVVLLALLVQWTRQDRRQARQFDRRASRDDDSDLARYNAMLARLSGRQEPSRPADVTGVEGGPHRTDQHDAPA</sequence>
<evidence type="ECO:0000256" key="6">
    <source>
        <dbReference type="SAM" id="MobiDB-lite"/>
    </source>
</evidence>
<dbReference type="STRING" id="1344003.SAMN05445060_2902"/>
<feature type="transmembrane region" description="Helical" evidence="7">
    <location>
        <begin position="377"/>
        <end position="395"/>
    </location>
</feature>
<dbReference type="OrthoDB" id="5241646at2"/>
<keyword evidence="2" id="KW-1003">Cell membrane</keyword>
<feature type="transmembrane region" description="Helical" evidence="7">
    <location>
        <begin position="527"/>
        <end position="547"/>
    </location>
</feature>
<evidence type="ECO:0000313" key="10">
    <source>
        <dbReference type="Proteomes" id="UP000186218"/>
    </source>
</evidence>
<feature type="transmembrane region" description="Helical" evidence="7">
    <location>
        <begin position="315"/>
        <end position="335"/>
    </location>
</feature>
<feature type="transmembrane region" description="Helical" evidence="7">
    <location>
        <begin position="101"/>
        <end position="121"/>
    </location>
</feature>
<evidence type="ECO:0000256" key="5">
    <source>
        <dbReference type="ARBA" id="ARBA00023136"/>
    </source>
</evidence>
<evidence type="ECO:0000256" key="7">
    <source>
        <dbReference type="SAM" id="Phobius"/>
    </source>
</evidence>
<dbReference type="InterPro" id="IPR032694">
    <property type="entry name" value="CopC/D"/>
</dbReference>
<organism evidence="9 10">
    <name type="scientific">Williamsia sterculiae</name>
    <dbReference type="NCBI Taxonomy" id="1344003"/>
    <lineage>
        <taxon>Bacteria</taxon>
        <taxon>Bacillati</taxon>
        <taxon>Actinomycetota</taxon>
        <taxon>Actinomycetes</taxon>
        <taxon>Mycobacteriales</taxon>
        <taxon>Nocardiaceae</taxon>
        <taxon>Williamsia</taxon>
    </lineage>
</organism>
<evidence type="ECO:0000256" key="2">
    <source>
        <dbReference type="ARBA" id="ARBA00022475"/>
    </source>
</evidence>
<gene>
    <name evidence="9" type="ORF">SAMN05445060_2902</name>
</gene>
<feature type="transmembrane region" description="Helical" evidence="7">
    <location>
        <begin position="245"/>
        <end position="263"/>
    </location>
</feature>
<name>A0A1N7GKD9_9NOCA</name>
<dbReference type="PANTHER" id="PTHR34820:SF4">
    <property type="entry name" value="INNER MEMBRANE PROTEIN YEBZ"/>
    <property type="match status" value="1"/>
</dbReference>
<evidence type="ECO:0000256" key="1">
    <source>
        <dbReference type="ARBA" id="ARBA00004651"/>
    </source>
</evidence>
<keyword evidence="5 7" id="KW-0472">Membrane</keyword>
<dbReference type="InterPro" id="IPR008457">
    <property type="entry name" value="Cu-R_CopD_dom"/>
</dbReference>
<dbReference type="PANTHER" id="PTHR34820">
    <property type="entry name" value="INNER MEMBRANE PROTEIN YEBZ"/>
    <property type="match status" value="1"/>
</dbReference>
<feature type="transmembrane region" description="Helical" evidence="7">
    <location>
        <begin position="407"/>
        <end position="427"/>
    </location>
</feature>
<dbReference type="InterPro" id="IPR019108">
    <property type="entry name" value="Caa3_assmbl_CtaG-rel"/>
</dbReference>
<keyword evidence="3 7" id="KW-0812">Transmembrane</keyword>
<dbReference type="GO" id="GO:0005886">
    <property type="term" value="C:plasma membrane"/>
    <property type="evidence" value="ECO:0007669"/>
    <property type="project" value="UniProtKB-SubCell"/>
</dbReference>
<feature type="transmembrane region" description="Helical" evidence="7">
    <location>
        <begin position="56"/>
        <end position="81"/>
    </location>
</feature>
<feature type="transmembrane region" description="Helical" evidence="7">
    <location>
        <begin position="497"/>
        <end position="521"/>
    </location>
</feature>
<feature type="transmembrane region" description="Helical" evidence="7">
    <location>
        <begin position="609"/>
        <end position="630"/>
    </location>
</feature>
<reference evidence="9 10" key="1">
    <citation type="submission" date="2017-01" db="EMBL/GenBank/DDBJ databases">
        <authorList>
            <person name="Mah S.A."/>
            <person name="Swanson W.J."/>
            <person name="Moy G.W."/>
            <person name="Vacquier V.D."/>
        </authorList>
    </citation>
    <scope>NUCLEOTIDE SEQUENCE [LARGE SCALE GENOMIC DNA]</scope>
    <source>
        <strain evidence="9 10">CPCC 203464</strain>
    </source>
</reference>
<accession>A0A1N7GKD9</accession>
<evidence type="ECO:0000256" key="4">
    <source>
        <dbReference type="ARBA" id="ARBA00022989"/>
    </source>
</evidence>
<feature type="transmembrane region" description="Helical" evidence="7">
    <location>
        <begin position="567"/>
        <end position="589"/>
    </location>
</feature>
<protein>
    <submittedName>
        <fullName evidence="9">Putative copper resistance protein D</fullName>
    </submittedName>
</protein>
<keyword evidence="4 7" id="KW-1133">Transmembrane helix</keyword>
<dbReference type="EMBL" id="FTNT01000008">
    <property type="protein sequence ID" value="SIS13047.1"/>
    <property type="molecule type" value="Genomic_DNA"/>
</dbReference>
<comment type="subcellular location">
    <subcellularLocation>
        <location evidence="1">Cell membrane</location>
        <topology evidence="1">Multi-pass membrane protein</topology>
    </subcellularLocation>
</comment>
<dbReference type="GO" id="GO:0006825">
    <property type="term" value="P:copper ion transport"/>
    <property type="evidence" value="ECO:0007669"/>
    <property type="project" value="InterPro"/>
</dbReference>
<proteinExistence type="predicted"/>
<feature type="domain" description="Copper resistance protein D" evidence="8">
    <location>
        <begin position="238"/>
        <end position="335"/>
    </location>
</feature>
<feature type="transmembrane region" description="Helical" evidence="7">
    <location>
        <begin position="439"/>
        <end position="463"/>
    </location>
</feature>
<evidence type="ECO:0000259" key="8">
    <source>
        <dbReference type="Pfam" id="PF05425"/>
    </source>
</evidence>
<evidence type="ECO:0000256" key="3">
    <source>
        <dbReference type="ARBA" id="ARBA00022692"/>
    </source>
</evidence>
<dbReference type="Pfam" id="PF09678">
    <property type="entry name" value="Caa3_CtaG"/>
    <property type="match status" value="1"/>
</dbReference>
<feature type="transmembrane region" description="Helical" evidence="7">
    <location>
        <begin position="275"/>
        <end position="295"/>
    </location>
</feature>
<keyword evidence="10" id="KW-1185">Reference proteome</keyword>
<dbReference type="Pfam" id="PF05425">
    <property type="entry name" value="CopD"/>
    <property type="match status" value="1"/>
</dbReference>
<feature type="region of interest" description="Disordered" evidence="6">
    <location>
        <begin position="661"/>
        <end position="692"/>
    </location>
</feature>
<feature type="transmembrane region" description="Helical" evidence="7">
    <location>
        <begin position="207"/>
        <end position="225"/>
    </location>
</feature>
<feature type="transmembrane region" description="Helical" evidence="7">
    <location>
        <begin position="151"/>
        <end position="169"/>
    </location>
</feature>
<feature type="transmembrane region" description="Helical" evidence="7">
    <location>
        <begin position="12"/>
        <end position="36"/>
    </location>
</feature>
<dbReference type="Proteomes" id="UP000186218">
    <property type="component" value="Unassembled WGS sequence"/>
</dbReference>
<dbReference type="RefSeq" id="WP_076480678.1">
    <property type="nucleotide sequence ID" value="NZ_FTNT01000008.1"/>
</dbReference>
<dbReference type="AlphaFoldDB" id="A0A1N7GKD9"/>
<evidence type="ECO:0000313" key="9">
    <source>
        <dbReference type="EMBL" id="SIS13047.1"/>
    </source>
</evidence>
<feature type="compositionally biased region" description="Basic and acidic residues" evidence="6">
    <location>
        <begin position="681"/>
        <end position="692"/>
    </location>
</feature>